<dbReference type="AlphaFoldDB" id="A0A383VIF6"/>
<keyword evidence="4" id="KW-1278">Translocase</keyword>
<dbReference type="GO" id="GO:0051537">
    <property type="term" value="F:2 iron, 2 sulfur cluster binding"/>
    <property type="evidence" value="ECO:0007669"/>
    <property type="project" value="UniProtKB-KW"/>
</dbReference>
<dbReference type="GO" id="GO:0046872">
    <property type="term" value="F:metal ion binding"/>
    <property type="evidence" value="ECO:0007669"/>
    <property type="project" value="UniProtKB-KW"/>
</dbReference>
<feature type="compositionally biased region" description="Pro residues" evidence="9">
    <location>
        <begin position="334"/>
        <end position="344"/>
    </location>
</feature>
<comment type="cofactor">
    <cofactor evidence="8">
        <name>[2Fe-2S] cluster</name>
        <dbReference type="ChEBI" id="CHEBI:190135"/>
    </cofactor>
</comment>
<dbReference type="Gene3D" id="1.10.10.1590">
    <property type="entry name" value="NADH-quinone oxidoreductase subunit E"/>
    <property type="match status" value="1"/>
</dbReference>
<dbReference type="GO" id="GO:0005743">
    <property type="term" value="C:mitochondrial inner membrane"/>
    <property type="evidence" value="ECO:0007669"/>
    <property type="project" value="UniProtKB-ARBA"/>
</dbReference>
<dbReference type="Proteomes" id="UP000256970">
    <property type="component" value="Unassembled WGS sequence"/>
</dbReference>
<evidence type="ECO:0000256" key="2">
    <source>
        <dbReference type="ARBA" id="ARBA00022714"/>
    </source>
</evidence>
<keyword evidence="5" id="KW-0408">Iron</keyword>
<dbReference type="SUPFAM" id="SSF52833">
    <property type="entry name" value="Thioredoxin-like"/>
    <property type="match status" value="1"/>
</dbReference>
<dbReference type="Pfam" id="PF01257">
    <property type="entry name" value="2Fe-2S_thioredx"/>
    <property type="match status" value="1"/>
</dbReference>
<accession>A0A383VIF6</accession>
<dbReference type="CDD" id="cd03064">
    <property type="entry name" value="TRX_Fd_NuoE"/>
    <property type="match status" value="1"/>
</dbReference>
<evidence type="ECO:0000313" key="12">
    <source>
        <dbReference type="Proteomes" id="UP000256970"/>
    </source>
</evidence>
<protein>
    <submittedName>
        <fullName evidence="10">Uncharacterized protein</fullName>
    </submittedName>
</protein>
<dbReference type="GO" id="GO:1902494">
    <property type="term" value="C:catalytic complex"/>
    <property type="evidence" value="ECO:0007669"/>
    <property type="project" value="UniProtKB-ARBA"/>
</dbReference>
<dbReference type="GO" id="GO:0008137">
    <property type="term" value="F:NADH dehydrogenase (ubiquinone) activity"/>
    <property type="evidence" value="ECO:0007669"/>
    <property type="project" value="UniProtKB-ARBA"/>
</dbReference>
<comment type="similarity">
    <text evidence="1">Belongs to the complex I 24 kDa subunit family.</text>
</comment>
<dbReference type="PANTHER" id="PTHR10371">
    <property type="entry name" value="NADH DEHYDROGENASE UBIQUINONE FLAVOPROTEIN 2, MITOCHONDRIAL"/>
    <property type="match status" value="1"/>
</dbReference>
<sequence>MTVHQQQGLRKEKEQLQHSNKTHPAGFGDASAGVYRHAITMLGRLASSAGVLGKLVAQQLASNAGASAGLAQKAAAAAGSSGLLQQLGRSSSRAFATNSHDIFNIHKHSPDNNWNTEFDFTPANYKKVAEIIARYPPNYKASACIPVLDIAQQQNKGWLSLAAMNRVAKVLDMPEIRVYEVATFYTMFNRSKMGKYHVMICGTTPCRLQGAQHIEHALVDKLGIHIGETTADGMFTLGEMECMGACVNAPMIAIADYTTGVEGFTYNYYEDLTPKDACDIIDTLRKGEKPRVGSQHRSKAEPAGAVVKDKWVPAKGGETLMGKPPGPYCRDLTDPPPPPPQPAA</sequence>
<dbReference type="FunFam" id="3.40.30.10:FF:000022">
    <property type="entry name" value="NADH dehydrogenase flavoprotein 2, mitochondrial"/>
    <property type="match status" value="1"/>
</dbReference>
<dbReference type="InterPro" id="IPR041921">
    <property type="entry name" value="NuoE_N"/>
</dbReference>
<evidence type="ECO:0000256" key="3">
    <source>
        <dbReference type="ARBA" id="ARBA00022723"/>
    </source>
</evidence>
<feature type="region of interest" description="Disordered" evidence="9">
    <location>
        <begin position="288"/>
        <end position="344"/>
    </location>
</feature>
<dbReference type="EMBL" id="FNXT01001322">
    <property type="protein sequence ID" value="SZX78483.1"/>
    <property type="molecule type" value="Genomic_DNA"/>
</dbReference>
<evidence type="ECO:0000256" key="1">
    <source>
        <dbReference type="ARBA" id="ARBA00010643"/>
    </source>
</evidence>
<dbReference type="NCBIfam" id="TIGR01958">
    <property type="entry name" value="nuoE_fam"/>
    <property type="match status" value="1"/>
</dbReference>
<feature type="region of interest" description="Disordered" evidence="9">
    <location>
        <begin position="1"/>
        <end position="28"/>
    </location>
</feature>
<evidence type="ECO:0000256" key="8">
    <source>
        <dbReference type="ARBA" id="ARBA00034078"/>
    </source>
</evidence>
<organism evidence="10 12">
    <name type="scientific">Tetradesmus obliquus</name>
    <name type="common">Green alga</name>
    <name type="synonym">Acutodesmus obliquus</name>
    <dbReference type="NCBI Taxonomy" id="3088"/>
    <lineage>
        <taxon>Eukaryota</taxon>
        <taxon>Viridiplantae</taxon>
        <taxon>Chlorophyta</taxon>
        <taxon>core chlorophytes</taxon>
        <taxon>Chlorophyceae</taxon>
        <taxon>CS clade</taxon>
        <taxon>Sphaeropleales</taxon>
        <taxon>Scenedesmaceae</taxon>
        <taxon>Tetradesmus</taxon>
    </lineage>
</organism>
<evidence type="ECO:0000313" key="11">
    <source>
        <dbReference type="EMBL" id="SZX78483.1"/>
    </source>
</evidence>
<dbReference type="FunFam" id="1.10.10.1590:FF:000001">
    <property type="entry name" value="NADH-quinone oxidoreductase subunit E"/>
    <property type="match status" value="1"/>
</dbReference>
<dbReference type="GO" id="GO:0098796">
    <property type="term" value="C:membrane protein complex"/>
    <property type="evidence" value="ECO:0007669"/>
    <property type="project" value="UniProtKB-ARBA"/>
</dbReference>
<keyword evidence="12" id="KW-1185">Reference proteome</keyword>
<keyword evidence="6" id="KW-0411">Iron-sulfur</keyword>
<name>A0A383VIF6_TETOB</name>
<evidence type="ECO:0000256" key="6">
    <source>
        <dbReference type="ARBA" id="ARBA00023014"/>
    </source>
</evidence>
<dbReference type="InterPro" id="IPR002023">
    <property type="entry name" value="NuoE-like"/>
</dbReference>
<evidence type="ECO:0000256" key="7">
    <source>
        <dbReference type="ARBA" id="ARBA00023027"/>
    </source>
</evidence>
<dbReference type="GO" id="GO:0006120">
    <property type="term" value="P:mitochondrial electron transport, NADH to ubiquinone"/>
    <property type="evidence" value="ECO:0007669"/>
    <property type="project" value="UniProtKB-ARBA"/>
</dbReference>
<dbReference type="STRING" id="3088.A0A383VIF6"/>
<proteinExistence type="inferred from homology"/>
<gene>
    <name evidence="11" type="ORF">BQ4739_LOCUS18761</name>
    <name evidence="10" type="ORF">BQ4739_LOCUS5736</name>
</gene>
<evidence type="ECO:0000313" key="10">
    <source>
        <dbReference type="EMBL" id="SZX65298.1"/>
    </source>
</evidence>
<evidence type="ECO:0000256" key="5">
    <source>
        <dbReference type="ARBA" id="ARBA00023004"/>
    </source>
</evidence>
<dbReference type="PROSITE" id="PS01099">
    <property type="entry name" value="COMPLEX1_24K"/>
    <property type="match status" value="1"/>
</dbReference>
<evidence type="ECO:0000256" key="9">
    <source>
        <dbReference type="SAM" id="MobiDB-lite"/>
    </source>
</evidence>
<dbReference type="PANTHER" id="PTHR10371:SF3">
    <property type="entry name" value="NADH DEHYDROGENASE [UBIQUINONE] FLAVOPROTEIN 2, MITOCHONDRIAL"/>
    <property type="match status" value="1"/>
</dbReference>
<dbReference type="Gene3D" id="3.40.30.10">
    <property type="entry name" value="Glutaredoxin"/>
    <property type="match status" value="1"/>
</dbReference>
<dbReference type="InterPro" id="IPR036249">
    <property type="entry name" value="Thioredoxin-like_sf"/>
</dbReference>
<dbReference type="EMBL" id="FNXT01000609">
    <property type="protein sequence ID" value="SZX65298.1"/>
    <property type="molecule type" value="Genomic_DNA"/>
</dbReference>
<evidence type="ECO:0000256" key="4">
    <source>
        <dbReference type="ARBA" id="ARBA00022967"/>
    </source>
</evidence>
<dbReference type="InterPro" id="IPR042128">
    <property type="entry name" value="NuoE_dom"/>
</dbReference>
<keyword evidence="7" id="KW-0520">NAD</keyword>
<keyword evidence="2" id="KW-0001">2Fe-2S</keyword>
<dbReference type="GO" id="GO:0003954">
    <property type="term" value="F:NADH dehydrogenase activity"/>
    <property type="evidence" value="ECO:0007669"/>
    <property type="project" value="TreeGrafter"/>
</dbReference>
<keyword evidence="3" id="KW-0479">Metal-binding</keyword>
<reference evidence="10 12" key="1">
    <citation type="submission" date="2016-10" db="EMBL/GenBank/DDBJ databases">
        <authorList>
            <person name="Cai Z."/>
        </authorList>
    </citation>
    <scope>NUCLEOTIDE SEQUENCE [LARGE SCALE GENOMIC DNA]</scope>
</reference>